<keyword evidence="5 8" id="KW-0812">Transmembrane</keyword>
<evidence type="ECO:0000256" key="2">
    <source>
        <dbReference type="ARBA" id="ARBA00009773"/>
    </source>
</evidence>
<evidence type="ECO:0000256" key="7">
    <source>
        <dbReference type="ARBA" id="ARBA00023136"/>
    </source>
</evidence>
<dbReference type="Pfam" id="PF01594">
    <property type="entry name" value="AI-2E_transport"/>
    <property type="match status" value="1"/>
</dbReference>
<feature type="transmembrane region" description="Helical" evidence="8">
    <location>
        <begin position="162"/>
        <end position="189"/>
    </location>
</feature>
<keyword evidence="10" id="KW-1185">Reference proteome</keyword>
<feature type="transmembrane region" description="Helical" evidence="8">
    <location>
        <begin position="73"/>
        <end position="95"/>
    </location>
</feature>
<feature type="transmembrane region" description="Helical" evidence="8">
    <location>
        <begin position="278"/>
        <end position="303"/>
    </location>
</feature>
<dbReference type="Proteomes" id="UP000184603">
    <property type="component" value="Unassembled WGS sequence"/>
</dbReference>
<keyword evidence="3" id="KW-0813">Transport</keyword>
<proteinExistence type="inferred from homology"/>
<sequence length="373" mass="39486">MNMAPNPDHEQEKRISALLLDVFIRAGMLLAMIILCYRIFSPFLSLMLWALILAVTTYPIHQQIARRIGGKQGLAATLLVFFSIVVIVIPTTLLVSSLGDSIHGLINDLKNNTLEVPAPPAGVGEWPIVGEQLYEFWSEAHSDLPAVLQSMQPKIGELAKKALGIVAGLGGTMLLFFFSFIIAGIIMAFGTSGGKAMQRIFQRIAGVERGKEFTKLATGTIRAVAAGVIGIACIQALLIGLVLILAGIPWAGVLSLCVLVLGIAQLPALLVTLPAIGYIWFIGDYSTVGGISFTVLLIVAGTVDNVLKPLMLGRGVDAPMPVILLGALGGMASSGILGMFIGATLLALGYQIFIRWVDTNPDVEAEPIDSSAS</sequence>
<organism evidence="9 10">
    <name type="scientific">Desulfopila aestuarii DSM 18488</name>
    <dbReference type="NCBI Taxonomy" id="1121416"/>
    <lineage>
        <taxon>Bacteria</taxon>
        <taxon>Pseudomonadati</taxon>
        <taxon>Thermodesulfobacteriota</taxon>
        <taxon>Desulfobulbia</taxon>
        <taxon>Desulfobulbales</taxon>
        <taxon>Desulfocapsaceae</taxon>
        <taxon>Desulfopila</taxon>
    </lineage>
</organism>
<dbReference type="AlphaFoldDB" id="A0A1M7XWM5"/>
<evidence type="ECO:0000256" key="1">
    <source>
        <dbReference type="ARBA" id="ARBA00004651"/>
    </source>
</evidence>
<dbReference type="EMBL" id="FRFE01000001">
    <property type="protein sequence ID" value="SHO43171.1"/>
    <property type="molecule type" value="Genomic_DNA"/>
</dbReference>
<evidence type="ECO:0000256" key="3">
    <source>
        <dbReference type="ARBA" id="ARBA00022448"/>
    </source>
</evidence>
<comment type="subcellular location">
    <subcellularLocation>
        <location evidence="1">Cell membrane</location>
        <topology evidence="1">Multi-pass membrane protein</topology>
    </subcellularLocation>
</comment>
<feature type="transmembrane region" description="Helical" evidence="8">
    <location>
        <begin position="323"/>
        <end position="348"/>
    </location>
</feature>
<dbReference type="PANTHER" id="PTHR21716:SF67">
    <property type="entry name" value="TRANSPORT PROTEIN YDIK-RELATED"/>
    <property type="match status" value="1"/>
</dbReference>
<keyword evidence="7 8" id="KW-0472">Membrane</keyword>
<keyword evidence="6 8" id="KW-1133">Transmembrane helix</keyword>
<evidence type="ECO:0000313" key="10">
    <source>
        <dbReference type="Proteomes" id="UP000184603"/>
    </source>
</evidence>
<evidence type="ECO:0000256" key="5">
    <source>
        <dbReference type="ARBA" id="ARBA00022692"/>
    </source>
</evidence>
<evidence type="ECO:0000256" key="8">
    <source>
        <dbReference type="SAM" id="Phobius"/>
    </source>
</evidence>
<evidence type="ECO:0000313" key="9">
    <source>
        <dbReference type="EMBL" id="SHO43171.1"/>
    </source>
</evidence>
<dbReference type="GO" id="GO:0005886">
    <property type="term" value="C:plasma membrane"/>
    <property type="evidence" value="ECO:0007669"/>
    <property type="project" value="UniProtKB-SubCell"/>
</dbReference>
<dbReference type="PANTHER" id="PTHR21716">
    <property type="entry name" value="TRANSMEMBRANE PROTEIN"/>
    <property type="match status" value="1"/>
</dbReference>
<name>A0A1M7XWM5_9BACT</name>
<dbReference type="RefSeq" id="WP_200802305.1">
    <property type="nucleotide sequence ID" value="NZ_FRFE01000001.1"/>
</dbReference>
<gene>
    <name evidence="9" type="ORF">SAMN02745220_00321</name>
</gene>
<dbReference type="STRING" id="1121416.SAMN02745220_00321"/>
<evidence type="ECO:0000256" key="6">
    <source>
        <dbReference type="ARBA" id="ARBA00022989"/>
    </source>
</evidence>
<keyword evidence="4" id="KW-1003">Cell membrane</keyword>
<protein>
    <submittedName>
        <fullName evidence="9">Predicted PurR-regulated permease PerM</fullName>
    </submittedName>
</protein>
<feature type="transmembrane region" description="Helical" evidence="8">
    <location>
        <begin position="223"/>
        <end position="244"/>
    </location>
</feature>
<comment type="similarity">
    <text evidence="2">Belongs to the autoinducer-2 exporter (AI-2E) (TC 2.A.86) family.</text>
</comment>
<evidence type="ECO:0000256" key="4">
    <source>
        <dbReference type="ARBA" id="ARBA00022475"/>
    </source>
</evidence>
<reference evidence="9 10" key="1">
    <citation type="submission" date="2016-12" db="EMBL/GenBank/DDBJ databases">
        <authorList>
            <person name="Song W.-J."/>
            <person name="Kurnit D.M."/>
        </authorList>
    </citation>
    <scope>NUCLEOTIDE SEQUENCE [LARGE SCALE GENOMIC DNA]</scope>
    <source>
        <strain evidence="9 10">DSM 18488</strain>
    </source>
</reference>
<accession>A0A1M7XWM5</accession>
<dbReference type="InterPro" id="IPR002549">
    <property type="entry name" value="AI-2E-like"/>
</dbReference>